<dbReference type="AlphaFoldDB" id="A0A2W4YSY6"/>
<protein>
    <recommendedName>
        <fullName evidence="3">Aminoglycoside phosphotransferase domain-containing protein</fullName>
    </recommendedName>
</protein>
<gene>
    <name evidence="1" type="ORF">DI632_14950</name>
</gene>
<proteinExistence type="predicted"/>
<evidence type="ECO:0000313" key="2">
    <source>
        <dbReference type="Proteomes" id="UP000248614"/>
    </source>
</evidence>
<dbReference type="Proteomes" id="UP000248614">
    <property type="component" value="Unassembled WGS sequence"/>
</dbReference>
<reference evidence="1 2" key="1">
    <citation type="submission" date="2017-08" db="EMBL/GenBank/DDBJ databases">
        <title>Infants hospitalized years apart are colonized by the same room-sourced microbial strains.</title>
        <authorList>
            <person name="Brooks B."/>
            <person name="Olm M.R."/>
            <person name="Firek B.A."/>
            <person name="Baker R."/>
            <person name="Thomas B.C."/>
            <person name="Morowitz M.J."/>
            <person name="Banfield J.F."/>
        </authorList>
    </citation>
    <scope>NUCLEOTIDE SEQUENCE [LARGE SCALE GENOMIC DNA]</scope>
    <source>
        <strain evidence="1">S2_018_000_R3_110</strain>
    </source>
</reference>
<name>A0A2W4YSY6_9SPHN</name>
<evidence type="ECO:0008006" key="3">
    <source>
        <dbReference type="Google" id="ProtNLM"/>
    </source>
</evidence>
<dbReference type="EMBL" id="QFNF01000059">
    <property type="protein sequence ID" value="PZO73140.1"/>
    <property type="molecule type" value="Genomic_DNA"/>
</dbReference>
<evidence type="ECO:0000313" key="1">
    <source>
        <dbReference type="EMBL" id="PZO73140.1"/>
    </source>
</evidence>
<dbReference type="SUPFAM" id="SSF56112">
    <property type="entry name" value="Protein kinase-like (PK-like)"/>
    <property type="match status" value="1"/>
</dbReference>
<sequence>MRRPIMRDAGFGHACLLHLEKIGFRHAPRFRGIDDAGREVLSFIPGVVPSDLGAYSDDQLAAAANLLRGFHDATADMPAIQAAGFEVACHNDWTPTNTVFVDDMPAAMIDFDTVQPGERL</sequence>
<dbReference type="InterPro" id="IPR011009">
    <property type="entry name" value="Kinase-like_dom_sf"/>
</dbReference>
<accession>A0A2W4YSY6</accession>
<comment type="caution">
    <text evidence="1">The sequence shown here is derived from an EMBL/GenBank/DDBJ whole genome shotgun (WGS) entry which is preliminary data.</text>
</comment>
<organism evidence="1 2">
    <name type="scientific">Sphingomonas hengshuiensis</name>
    <dbReference type="NCBI Taxonomy" id="1609977"/>
    <lineage>
        <taxon>Bacteria</taxon>
        <taxon>Pseudomonadati</taxon>
        <taxon>Pseudomonadota</taxon>
        <taxon>Alphaproteobacteria</taxon>
        <taxon>Sphingomonadales</taxon>
        <taxon>Sphingomonadaceae</taxon>
        <taxon>Sphingomonas</taxon>
    </lineage>
</organism>